<dbReference type="Proteomes" id="UP000199520">
    <property type="component" value="Unassembled WGS sequence"/>
</dbReference>
<dbReference type="SUPFAM" id="SSF56935">
    <property type="entry name" value="Porins"/>
    <property type="match status" value="1"/>
</dbReference>
<organism evidence="3 4">
    <name type="scientific">Pelosinus propionicus DSM 13327</name>
    <dbReference type="NCBI Taxonomy" id="1123291"/>
    <lineage>
        <taxon>Bacteria</taxon>
        <taxon>Bacillati</taxon>
        <taxon>Bacillota</taxon>
        <taxon>Negativicutes</taxon>
        <taxon>Selenomonadales</taxon>
        <taxon>Sporomusaceae</taxon>
        <taxon>Pelosinus</taxon>
    </lineage>
</organism>
<keyword evidence="1" id="KW-0732">Signal</keyword>
<evidence type="ECO:0000256" key="1">
    <source>
        <dbReference type="SAM" id="SignalP"/>
    </source>
</evidence>
<name>A0A1I4MM45_9FIRM</name>
<feature type="signal peptide" evidence="1">
    <location>
        <begin position="1"/>
        <end position="23"/>
    </location>
</feature>
<reference evidence="4" key="1">
    <citation type="submission" date="2016-10" db="EMBL/GenBank/DDBJ databases">
        <authorList>
            <person name="Varghese N."/>
            <person name="Submissions S."/>
        </authorList>
    </citation>
    <scope>NUCLEOTIDE SEQUENCE [LARGE SCALE GENOMIC DNA]</scope>
    <source>
        <strain evidence="4">DSM 13327</strain>
    </source>
</reference>
<feature type="domain" description="SLH" evidence="2">
    <location>
        <begin position="25"/>
        <end position="88"/>
    </location>
</feature>
<dbReference type="InterPro" id="IPR051465">
    <property type="entry name" value="Cell_Envelope_Struct_Comp"/>
</dbReference>
<keyword evidence="4" id="KW-1185">Reference proteome</keyword>
<dbReference type="RefSeq" id="WP_090940033.1">
    <property type="nucleotide sequence ID" value="NZ_FOTS01000035.1"/>
</dbReference>
<evidence type="ECO:0000313" key="3">
    <source>
        <dbReference type="EMBL" id="SFM04140.1"/>
    </source>
</evidence>
<dbReference type="Pfam" id="PF00395">
    <property type="entry name" value="SLH"/>
    <property type="match status" value="1"/>
</dbReference>
<gene>
    <name evidence="3" type="ORF">SAMN04490355_103523</name>
</gene>
<dbReference type="InterPro" id="IPR001119">
    <property type="entry name" value="SLH_dom"/>
</dbReference>
<evidence type="ECO:0000259" key="2">
    <source>
        <dbReference type="PROSITE" id="PS51272"/>
    </source>
</evidence>
<sequence>MRKQFLVSAAVVGVLSFSSVALAAQANPFTSVPKDHWAYSAVEKLVHAGLVDGYGDTDFRGEKAISRYEMAELVAKAMANVDKADDVNKAALDRLSKEYSDELRNMGVRLTNVENRMSSFKWYGDARMRYQTNYNSNITENSKYGNSSRIQERVRLGFYGEIAENISVNGRLKMENTSHNNDGWGTKNDDSGQHNSAYLDLLSLDWKNKDTKVSVGRQSVTLGQGIIWNDNPIDGIYVSEKLGRATISAGWGDLTAENWKDNTMDAFLANISVPISSKTTFTTAMLKTNGGANNTVSTMRDNYGDGTWKSPFSLEQYSVGFNSQLSSKVNLLVEGVTNKADVPDNAQKNGWWSRLTYGNQQWNTANTYNVYLDYVHLGNYAVDSTGWGHILNTAGGNGYGNDGEKGLGIGISYMLAANTNLDVNYYKLKAYDSAVSGFDKYKDAYNVSLCFSF</sequence>
<dbReference type="AlphaFoldDB" id="A0A1I4MM45"/>
<dbReference type="PROSITE" id="PS51272">
    <property type="entry name" value="SLH"/>
    <property type="match status" value="1"/>
</dbReference>
<proteinExistence type="predicted"/>
<dbReference type="EMBL" id="FOTS01000035">
    <property type="protein sequence ID" value="SFM04140.1"/>
    <property type="molecule type" value="Genomic_DNA"/>
</dbReference>
<protein>
    <submittedName>
        <fullName evidence="3">S-layer homology domain-containing protein</fullName>
    </submittedName>
</protein>
<accession>A0A1I4MM45</accession>
<dbReference type="PANTHER" id="PTHR43308">
    <property type="entry name" value="OUTER MEMBRANE PROTEIN ALPHA-RELATED"/>
    <property type="match status" value="1"/>
</dbReference>
<evidence type="ECO:0000313" key="4">
    <source>
        <dbReference type="Proteomes" id="UP000199520"/>
    </source>
</evidence>
<dbReference type="OrthoDB" id="5845122at2"/>
<dbReference type="STRING" id="1123291.SAMN04490355_103523"/>
<feature type="chain" id="PRO_5011630311" evidence="1">
    <location>
        <begin position="24"/>
        <end position="453"/>
    </location>
</feature>